<dbReference type="Pfam" id="PF00106">
    <property type="entry name" value="adh_short"/>
    <property type="match status" value="1"/>
</dbReference>
<dbReference type="Gene3D" id="3.40.50.720">
    <property type="entry name" value="NAD(P)-binding Rossmann-like Domain"/>
    <property type="match status" value="1"/>
</dbReference>
<keyword evidence="3" id="KW-1185">Reference proteome</keyword>
<dbReference type="EMBL" id="JAQHRD010000004">
    <property type="protein sequence ID" value="KAJ6442471.1"/>
    <property type="molecule type" value="Genomic_DNA"/>
</dbReference>
<gene>
    <name evidence="2" type="ORF">O9K51_06030</name>
</gene>
<proteinExistence type="predicted"/>
<sequence length="373" mass="42116">MSILGWMLSQWSTLPYPDQNCNGRTIIITGGNSGLGLEAARHFVRLNAAKVILACRSVKRGDDAKRDIEASEKRNGVIEVWQLNLGSFQSVKDFAARAAKLERLDVLLNSASILVHDWVIVEGHETMVTVNVISTFLLTILLLPTLSRTAARHNVAPHVTIVSSNGAFMASFPERSADNVFSMLKINKNFTDRYNITKLLQLMLMRKLAAASDGDDGASGNNQGQHRRRIIINALHPGLCRTQLFRRSFWPLSWAVWLAFALFGRSPEMGSRTLLVAACAGSETHGRWMTDCKTQDWPLVVERDESNRVMDKVWGELAEILEGIEPGVREYSFYLPVDPHQHCEYDDYYSYQGEIALKRWMTDYPYYAKFSPD</sequence>
<dbReference type="InterPro" id="IPR036291">
    <property type="entry name" value="NAD(P)-bd_dom_sf"/>
</dbReference>
<dbReference type="PRINTS" id="PR00081">
    <property type="entry name" value="GDHRDH"/>
</dbReference>
<dbReference type="GO" id="GO:0016491">
    <property type="term" value="F:oxidoreductase activity"/>
    <property type="evidence" value="ECO:0007669"/>
    <property type="project" value="UniProtKB-KW"/>
</dbReference>
<protein>
    <submittedName>
        <fullName evidence="2">Acylase ACY 1</fullName>
    </submittedName>
</protein>
<name>A0AB34FUJ4_9HYPO</name>
<dbReference type="Proteomes" id="UP001163105">
    <property type="component" value="Unassembled WGS sequence"/>
</dbReference>
<dbReference type="SUPFAM" id="SSF51735">
    <property type="entry name" value="NAD(P)-binding Rossmann-fold domains"/>
    <property type="match status" value="1"/>
</dbReference>
<dbReference type="AlphaFoldDB" id="A0AB34FUJ4"/>
<dbReference type="PANTHER" id="PTHR43157:SF31">
    <property type="entry name" value="PHOSPHATIDYLINOSITOL-GLYCAN BIOSYNTHESIS CLASS F PROTEIN"/>
    <property type="match status" value="1"/>
</dbReference>
<evidence type="ECO:0000313" key="3">
    <source>
        <dbReference type="Proteomes" id="UP001163105"/>
    </source>
</evidence>
<evidence type="ECO:0000256" key="1">
    <source>
        <dbReference type="ARBA" id="ARBA00023002"/>
    </source>
</evidence>
<dbReference type="PANTHER" id="PTHR43157">
    <property type="entry name" value="PHOSPHATIDYLINOSITOL-GLYCAN BIOSYNTHESIS CLASS F PROTEIN-RELATED"/>
    <property type="match status" value="1"/>
</dbReference>
<dbReference type="InterPro" id="IPR002347">
    <property type="entry name" value="SDR_fam"/>
</dbReference>
<organism evidence="2 3">
    <name type="scientific">Purpureocillium lavendulum</name>
    <dbReference type="NCBI Taxonomy" id="1247861"/>
    <lineage>
        <taxon>Eukaryota</taxon>
        <taxon>Fungi</taxon>
        <taxon>Dikarya</taxon>
        <taxon>Ascomycota</taxon>
        <taxon>Pezizomycotina</taxon>
        <taxon>Sordariomycetes</taxon>
        <taxon>Hypocreomycetidae</taxon>
        <taxon>Hypocreales</taxon>
        <taxon>Ophiocordycipitaceae</taxon>
        <taxon>Purpureocillium</taxon>
    </lineage>
</organism>
<accession>A0AB34FUJ4</accession>
<reference evidence="2" key="1">
    <citation type="submission" date="2023-01" db="EMBL/GenBank/DDBJ databases">
        <title>The growth and conidiation of Purpureocillium lavendulum are regulated by nitrogen source and histone H3K14 acetylation.</title>
        <authorList>
            <person name="Tang P."/>
            <person name="Han J."/>
            <person name="Zhang C."/>
            <person name="Tang P."/>
            <person name="Qi F."/>
            <person name="Zhang K."/>
            <person name="Liang L."/>
        </authorList>
    </citation>
    <scope>NUCLEOTIDE SEQUENCE</scope>
    <source>
        <strain evidence="2">YMF1.00683</strain>
    </source>
</reference>
<comment type="caution">
    <text evidence="2">The sequence shown here is derived from an EMBL/GenBank/DDBJ whole genome shotgun (WGS) entry which is preliminary data.</text>
</comment>
<evidence type="ECO:0000313" key="2">
    <source>
        <dbReference type="EMBL" id="KAJ6442471.1"/>
    </source>
</evidence>
<keyword evidence="1" id="KW-0560">Oxidoreductase</keyword>